<dbReference type="PANTHER" id="PTHR12147:SF56">
    <property type="entry name" value="AMINOPEPTIDASE YDR415C-RELATED"/>
    <property type="match status" value="1"/>
</dbReference>
<dbReference type="SUPFAM" id="SSF53187">
    <property type="entry name" value="Zn-dependent exopeptidases"/>
    <property type="match status" value="1"/>
</dbReference>
<dbReference type="GO" id="GO:0006508">
    <property type="term" value="P:proteolysis"/>
    <property type="evidence" value="ECO:0007669"/>
    <property type="project" value="UniProtKB-KW"/>
</dbReference>
<evidence type="ECO:0000256" key="5">
    <source>
        <dbReference type="ARBA" id="ARBA00022801"/>
    </source>
</evidence>
<dbReference type="GO" id="GO:0004180">
    <property type="term" value="F:carboxypeptidase activity"/>
    <property type="evidence" value="ECO:0007669"/>
    <property type="project" value="UniProtKB-KW"/>
</dbReference>
<evidence type="ECO:0000259" key="8">
    <source>
        <dbReference type="Pfam" id="PF04389"/>
    </source>
</evidence>
<evidence type="ECO:0000256" key="7">
    <source>
        <dbReference type="SAM" id="SignalP"/>
    </source>
</evidence>
<dbReference type="GO" id="GO:0046872">
    <property type="term" value="F:metal ion binding"/>
    <property type="evidence" value="ECO:0007669"/>
    <property type="project" value="UniProtKB-KW"/>
</dbReference>
<keyword evidence="10" id="KW-1185">Reference proteome</keyword>
<evidence type="ECO:0000256" key="4">
    <source>
        <dbReference type="ARBA" id="ARBA00022729"/>
    </source>
</evidence>
<dbReference type="RefSeq" id="WP_123521493.1">
    <property type="nucleotide sequence ID" value="NZ_JBHLWF010000081.1"/>
</dbReference>
<comment type="caution">
    <text evidence="9">The sequence shown here is derived from an EMBL/GenBank/DDBJ whole genome shotgun (WGS) entry which is preliminary data.</text>
</comment>
<feature type="signal peptide" evidence="7">
    <location>
        <begin position="1"/>
        <end position="20"/>
    </location>
</feature>
<accession>A0A4V3UUH2</accession>
<evidence type="ECO:0000313" key="10">
    <source>
        <dbReference type="Proteomes" id="UP000294599"/>
    </source>
</evidence>
<name>A0A4V3UUH2_9GAMM</name>
<dbReference type="AlphaFoldDB" id="A0A4V3UUH2"/>
<evidence type="ECO:0000256" key="6">
    <source>
        <dbReference type="ARBA" id="ARBA00022833"/>
    </source>
</evidence>
<dbReference type="Proteomes" id="UP000294599">
    <property type="component" value="Unassembled WGS sequence"/>
</dbReference>
<keyword evidence="9" id="KW-0121">Carboxypeptidase</keyword>
<protein>
    <submittedName>
        <fullName evidence="9">Zn-dependent M28 family amino/carboxypeptidase</fullName>
    </submittedName>
</protein>
<dbReference type="PANTHER" id="PTHR12147">
    <property type="entry name" value="METALLOPEPTIDASE M28 FAMILY MEMBER"/>
    <property type="match status" value="1"/>
</dbReference>
<keyword evidence="4 7" id="KW-0732">Signal</keyword>
<feature type="domain" description="Peptidase M28" evidence="8">
    <location>
        <begin position="238"/>
        <end position="435"/>
    </location>
</feature>
<dbReference type="EMBL" id="SMAF01000021">
    <property type="protein sequence ID" value="TCS94487.1"/>
    <property type="molecule type" value="Genomic_DNA"/>
</dbReference>
<keyword evidence="5" id="KW-0378">Hydrolase</keyword>
<dbReference type="GO" id="GO:0004177">
    <property type="term" value="F:aminopeptidase activity"/>
    <property type="evidence" value="ECO:0007669"/>
    <property type="project" value="UniProtKB-KW"/>
</dbReference>
<sequence length="466" mass="48810">MSFRFVTALAAALSAGLACAASTPERGVLVDLVAVGDSAQVEALKGSDGADWWLEVGEVLLLAGDVEALHASVPPHLLLRDVDNLRADRLALRPRGCIDHRQALAPEDLLLVSDTFELVNQPVSFAPAGLTAGRINPHLGVPEFVGIERNSVIARLHRFDLEQGPPAADPGIAHIASKVDADRWFETVTALAGWDRSSYSPTLPAARQWIGAQFAEAGLSVSEPVFTVPFATPAPLANVIGRIEGTTTPDEWVIIGAHYDSRNATLSSPSPSPGADDNASGCAGVIEAARVLARYRPARSVLFMCYSGEEQGLYGSQGHVETLAASGDLGKVQAMLNMDMIGWVSGPPPGVLACTRSAQATGAAELLATLSDAFATYAPVLQVTTSTSTAGCCCSDHAPYLQAGRPATHSIHRGGTTYPHYHKETDTPSNLGPHARDVGGAIVRGNIAALALLAGYDLLFAGDFED</sequence>
<dbReference type="GO" id="GO:0008235">
    <property type="term" value="F:metalloexopeptidase activity"/>
    <property type="evidence" value="ECO:0007669"/>
    <property type="project" value="InterPro"/>
</dbReference>
<keyword evidence="3" id="KW-0479">Metal-binding</keyword>
<proteinExistence type="predicted"/>
<keyword evidence="1" id="KW-0031">Aminopeptidase</keyword>
<evidence type="ECO:0000313" key="9">
    <source>
        <dbReference type="EMBL" id="TCS94487.1"/>
    </source>
</evidence>
<dbReference type="OrthoDB" id="3646048at2"/>
<gene>
    <name evidence="9" type="ORF">EDC25_1216</name>
</gene>
<dbReference type="Gene3D" id="3.40.630.10">
    <property type="entry name" value="Zn peptidases"/>
    <property type="match status" value="1"/>
</dbReference>
<keyword evidence="6" id="KW-0862">Zinc</keyword>
<feature type="chain" id="PRO_5030104890" evidence="7">
    <location>
        <begin position="21"/>
        <end position="466"/>
    </location>
</feature>
<evidence type="ECO:0000256" key="2">
    <source>
        <dbReference type="ARBA" id="ARBA00022670"/>
    </source>
</evidence>
<keyword evidence="2" id="KW-0645">Protease</keyword>
<organism evidence="9 10">
    <name type="scientific">Pseudofulvimonas gallinarii</name>
    <dbReference type="NCBI Taxonomy" id="634155"/>
    <lineage>
        <taxon>Bacteria</taxon>
        <taxon>Pseudomonadati</taxon>
        <taxon>Pseudomonadota</taxon>
        <taxon>Gammaproteobacteria</taxon>
        <taxon>Lysobacterales</taxon>
        <taxon>Rhodanobacteraceae</taxon>
        <taxon>Pseudofulvimonas</taxon>
    </lineage>
</organism>
<evidence type="ECO:0000256" key="3">
    <source>
        <dbReference type="ARBA" id="ARBA00022723"/>
    </source>
</evidence>
<evidence type="ECO:0000256" key="1">
    <source>
        <dbReference type="ARBA" id="ARBA00022438"/>
    </source>
</evidence>
<dbReference type="PROSITE" id="PS51257">
    <property type="entry name" value="PROKAR_LIPOPROTEIN"/>
    <property type="match status" value="1"/>
</dbReference>
<dbReference type="Pfam" id="PF04389">
    <property type="entry name" value="Peptidase_M28"/>
    <property type="match status" value="1"/>
</dbReference>
<dbReference type="InterPro" id="IPR045175">
    <property type="entry name" value="M28_fam"/>
</dbReference>
<reference evidence="9 10" key="1">
    <citation type="submission" date="2019-03" db="EMBL/GenBank/DDBJ databases">
        <title>Genomic Encyclopedia of Type Strains, Phase IV (KMG-IV): sequencing the most valuable type-strain genomes for metagenomic binning, comparative biology and taxonomic classification.</title>
        <authorList>
            <person name="Goeker M."/>
        </authorList>
    </citation>
    <scope>NUCLEOTIDE SEQUENCE [LARGE SCALE GENOMIC DNA]</scope>
    <source>
        <strain evidence="9 10">DSM 21944</strain>
    </source>
</reference>
<dbReference type="InterPro" id="IPR007484">
    <property type="entry name" value="Peptidase_M28"/>
</dbReference>